<protein>
    <submittedName>
        <fullName evidence="1">Nucleotidyltransferase substrate binding protein, HI0074 family</fullName>
    </submittedName>
</protein>
<dbReference type="AlphaFoldDB" id="A0A1I2MBP9"/>
<name>A0A1I2MBP9_9BACI</name>
<dbReference type="Pfam" id="PF08780">
    <property type="entry name" value="NTase_sub_bind"/>
    <property type="match status" value="1"/>
</dbReference>
<dbReference type="Gene3D" id="1.20.120.330">
    <property type="entry name" value="Nucleotidyltransferases domain 2"/>
    <property type="match status" value="1"/>
</dbReference>
<dbReference type="SUPFAM" id="SSF81593">
    <property type="entry name" value="Nucleotidyltransferase substrate binding subunit/domain"/>
    <property type="match status" value="1"/>
</dbReference>
<organism evidence="1 2">
    <name type="scientific">Halobacillus alkaliphilus</name>
    <dbReference type="NCBI Taxonomy" id="396056"/>
    <lineage>
        <taxon>Bacteria</taxon>
        <taxon>Bacillati</taxon>
        <taxon>Bacillota</taxon>
        <taxon>Bacilli</taxon>
        <taxon>Bacillales</taxon>
        <taxon>Bacillaceae</taxon>
        <taxon>Halobacillus</taxon>
    </lineage>
</organism>
<evidence type="ECO:0000313" key="2">
    <source>
        <dbReference type="Proteomes" id="UP000198897"/>
    </source>
</evidence>
<dbReference type="InterPro" id="IPR010235">
    <property type="entry name" value="HepT"/>
</dbReference>
<accession>A0A1I2MBP9</accession>
<keyword evidence="1" id="KW-0808">Transferase</keyword>
<gene>
    <name evidence="1" type="ORF">SAMN05216353_11220</name>
</gene>
<dbReference type="OrthoDB" id="9810452at2"/>
<dbReference type="NCBIfam" id="TIGR01987">
    <property type="entry name" value="HI0074"/>
    <property type="match status" value="1"/>
</dbReference>
<dbReference type="Proteomes" id="UP000198897">
    <property type="component" value="Unassembled WGS sequence"/>
</dbReference>
<dbReference type="EMBL" id="FOOG01000012">
    <property type="protein sequence ID" value="SFF88219.1"/>
    <property type="molecule type" value="Genomic_DNA"/>
</dbReference>
<dbReference type="GO" id="GO:0016740">
    <property type="term" value="F:transferase activity"/>
    <property type="evidence" value="ECO:0007669"/>
    <property type="project" value="UniProtKB-KW"/>
</dbReference>
<reference evidence="2" key="1">
    <citation type="submission" date="2016-10" db="EMBL/GenBank/DDBJ databases">
        <authorList>
            <person name="Varghese N."/>
            <person name="Submissions S."/>
        </authorList>
    </citation>
    <scope>NUCLEOTIDE SEQUENCE [LARGE SCALE GENOMIC DNA]</scope>
    <source>
        <strain evidence="2">FP5</strain>
    </source>
</reference>
<evidence type="ECO:0000313" key="1">
    <source>
        <dbReference type="EMBL" id="SFF88219.1"/>
    </source>
</evidence>
<proteinExistence type="predicted"/>
<dbReference type="RefSeq" id="WP_089751687.1">
    <property type="nucleotide sequence ID" value="NZ_FOOG01000012.1"/>
</dbReference>
<sequence length="133" mass="15569">MERLRQRLEAAEKALVAFEKLATLKNPNDVERDAAIQRFEFTFEASWKAAKQYLYDVEGVDAGSPKSVIRSCREVHLLEDEETVLALEMVNDRNLTVHTYNEEVAIKIHKNLLRYNNLLHQWVERMNGKVIKR</sequence>
<keyword evidence="2" id="KW-1185">Reference proteome</keyword>